<organism evidence="1 2">
    <name type="scientific">Acinetobacter haemolyticus</name>
    <dbReference type="NCBI Taxonomy" id="29430"/>
    <lineage>
        <taxon>Bacteria</taxon>
        <taxon>Pseudomonadati</taxon>
        <taxon>Pseudomonadota</taxon>
        <taxon>Gammaproteobacteria</taxon>
        <taxon>Moraxellales</taxon>
        <taxon>Moraxellaceae</taxon>
        <taxon>Acinetobacter</taxon>
    </lineage>
</organism>
<sequence>MEAFNYSSVAEQITHWLNPDVSDKVEQGVQTHLINIPNNYTFDDLEGIIET</sequence>
<proteinExistence type="predicted"/>
<evidence type="ECO:0000313" key="1">
    <source>
        <dbReference type="EMBL" id="NAR74899.1"/>
    </source>
</evidence>
<gene>
    <name evidence="1" type="ORF">GPS52_15825</name>
</gene>
<comment type="caution">
    <text evidence="1">The sequence shown here is derived from an EMBL/GenBank/DDBJ whole genome shotgun (WGS) entry which is preliminary data.</text>
</comment>
<dbReference type="AlphaFoldDB" id="A0AAJ2YX19"/>
<evidence type="ECO:0000313" key="2">
    <source>
        <dbReference type="Proteomes" id="UP000451048"/>
    </source>
</evidence>
<reference evidence="1 2" key="1">
    <citation type="submission" date="2019-12" db="EMBL/GenBank/DDBJ databases">
        <title>Acinetobacter haemolyticus comparative genomics.</title>
        <authorList>
            <person name="Castro-Jaimes S."/>
            <person name="Bello-Lopez E."/>
            <person name="Velazquez-Acosta C."/>
            <person name="Volkow-Fernandez P."/>
            <person name="Lozano-Zarain P."/>
            <person name="Castillo Ramirez S."/>
            <person name="Cevallos M.A."/>
        </authorList>
    </citation>
    <scope>NUCLEOTIDE SEQUENCE [LARGE SCALE GENOMIC DNA]</scope>
    <source>
        <strain evidence="1 2">AN10</strain>
    </source>
</reference>
<dbReference type="RefSeq" id="WP_153568844.1">
    <property type="nucleotide sequence ID" value="NZ_CP018871.1"/>
</dbReference>
<protein>
    <submittedName>
        <fullName evidence="1">Uncharacterized protein</fullName>
    </submittedName>
</protein>
<dbReference type="Proteomes" id="UP000451048">
    <property type="component" value="Unassembled WGS sequence"/>
</dbReference>
<name>A0AAJ2YX19_ACIHA</name>
<dbReference type="EMBL" id="WTTO01000088">
    <property type="protein sequence ID" value="NAR74899.1"/>
    <property type="molecule type" value="Genomic_DNA"/>
</dbReference>
<accession>A0AAJ2YX19</accession>